<reference evidence="1 2" key="1">
    <citation type="submission" date="2015-01" db="EMBL/GenBank/DDBJ databases">
        <title>Genome sequence of Jeotgalibacillus alimentarius.</title>
        <authorList>
            <person name="Goh K.M."/>
            <person name="Chan K.-G."/>
            <person name="Yaakop A.S."/>
            <person name="Ee R."/>
            <person name="Gan H.M."/>
            <person name="Chan C.S."/>
        </authorList>
    </citation>
    <scope>NUCLEOTIDE SEQUENCE [LARGE SCALE GENOMIC DNA]</scope>
    <source>
        <strain evidence="1 2">YKJ-13</strain>
    </source>
</reference>
<proteinExistence type="predicted"/>
<dbReference type="InterPro" id="IPR029063">
    <property type="entry name" value="SAM-dependent_MTases_sf"/>
</dbReference>
<comment type="caution">
    <text evidence="1">The sequence shown here is derived from an EMBL/GenBank/DDBJ whole genome shotgun (WGS) entry which is preliminary data.</text>
</comment>
<dbReference type="SUPFAM" id="SSF53335">
    <property type="entry name" value="S-adenosyl-L-methionine-dependent methyltransferases"/>
    <property type="match status" value="1"/>
</dbReference>
<name>A0A0C2VJ05_9BACL</name>
<protein>
    <recommendedName>
        <fullName evidence="3">SAM-dependent methyltransferase</fullName>
    </recommendedName>
</protein>
<evidence type="ECO:0000313" key="2">
    <source>
        <dbReference type="Proteomes" id="UP000031950"/>
    </source>
</evidence>
<dbReference type="PANTHER" id="PTHR36112">
    <property type="entry name" value="RIBOSOMAL RNA SMALL SUBUNIT METHYLTRANSFERASE J"/>
    <property type="match status" value="1"/>
</dbReference>
<dbReference type="CDD" id="cd02440">
    <property type="entry name" value="AdoMet_MTases"/>
    <property type="match status" value="1"/>
</dbReference>
<evidence type="ECO:0000313" key="1">
    <source>
        <dbReference type="EMBL" id="KIL48867.1"/>
    </source>
</evidence>
<dbReference type="AlphaFoldDB" id="A0A0C2VJ05"/>
<organism evidence="1 2">
    <name type="scientific">Jeotgalibacillus alimentarius</name>
    <dbReference type="NCBI Taxonomy" id="135826"/>
    <lineage>
        <taxon>Bacteria</taxon>
        <taxon>Bacillati</taxon>
        <taxon>Bacillota</taxon>
        <taxon>Bacilli</taxon>
        <taxon>Bacillales</taxon>
        <taxon>Caryophanaceae</taxon>
        <taxon>Jeotgalibacillus</taxon>
    </lineage>
</organism>
<sequence length="257" mass="28995">MIITTSGRPGAGSFSNLKIASEYFSDAQVVDRNKRSISTLQEVYRDAMLIAGDTRFEYFTVDGGEPFFYHPNSASFRIKRMMNGEADPLIQAADLSPDDLFLDCTAGIASDALVASWYCNHPVTAIEARKEIAFITGQGLKTFAHKSEDINRAMRQIKLFHADAFTFLQSCPDNSYDVVYFDPMFTETIESEGISPLKKLAYIQDENLSNAINEAERVARKKVMLKDHFRSHRFLAFGFTQLIRQSTKQHYGIINKG</sequence>
<accession>A0A0C2VJ05</accession>
<dbReference type="Gene3D" id="3.40.50.150">
    <property type="entry name" value="Vaccinia Virus protein VP39"/>
    <property type="match status" value="1"/>
</dbReference>
<dbReference type="OrthoDB" id="1653798at2"/>
<dbReference type="Proteomes" id="UP000031950">
    <property type="component" value="Unassembled WGS sequence"/>
</dbReference>
<dbReference type="InterPro" id="IPR007536">
    <property type="entry name" value="16SrRNA_methylTrfase_J"/>
</dbReference>
<dbReference type="EMBL" id="JXRQ01000018">
    <property type="protein sequence ID" value="KIL48867.1"/>
    <property type="molecule type" value="Genomic_DNA"/>
</dbReference>
<evidence type="ECO:0008006" key="3">
    <source>
        <dbReference type="Google" id="ProtNLM"/>
    </source>
</evidence>
<keyword evidence="2" id="KW-1185">Reference proteome</keyword>
<dbReference type="RefSeq" id="WP_041122650.1">
    <property type="nucleotide sequence ID" value="NZ_JXRQ01000018.1"/>
</dbReference>
<dbReference type="Pfam" id="PF04445">
    <property type="entry name" value="SAM_MT"/>
    <property type="match status" value="1"/>
</dbReference>
<dbReference type="STRING" id="135826.KP77_20780"/>
<dbReference type="PANTHER" id="PTHR36112:SF1">
    <property type="entry name" value="RIBOSOMAL RNA SMALL SUBUNIT METHYLTRANSFERASE J"/>
    <property type="match status" value="1"/>
</dbReference>
<gene>
    <name evidence="1" type="ORF">KP77_20780</name>
</gene>
<dbReference type="GO" id="GO:0008990">
    <property type="term" value="F:rRNA (guanine-N2-)-methyltransferase activity"/>
    <property type="evidence" value="ECO:0007669"/>
    <property type="project" value="InterPro"/>
</dbReference>
<dbReference type="PATRIC" id="fig|135826.4.peg.2073"/>